<name>A0AAN7ZNT8_9COLE</name>
<dbReference type="Proteomes" id="UP001329430">
    <property type="component" value="Chromosome 1"/>
</dbReference>
<dbReference type="EMBL" id="JAVRBK010000001">
    <property type="protein sequence ID" value="KAK5649312.1"/>
    <property type="molecule type" value="Genomic_DNA"/>
</dbReference>
<keyword evidence="2" id="KW-1185">Reference proteome</keyword>
<dbReference type="AlphaFoldDB" id="A0AAN7ZNT8"/>
<gene>
    <name evidence="1" type="ORF">RI129_000341</name>
</gene>
<proteinExistence type="predicted"/>
<organism evidence="1 2">
    <name type="scientific">Pyrocoelia pectoralis</name>
    <dbReference type="NCBI Taxonomy" id="417401"/>
    <lineage>
        <taxon>Eukaryota</taxon>
        <taxon>Metazoa</taxon>
        <taxon>Ecdysozoa</taxon>
        <taxon>Arthropoda</taxon>
        <taxon>Hexapoda</taxon>
        <taxon>Insecta</taxon>
        <taxon>Pterygota</taxon>
        <taxon>Neoptera</taxon>
        <taxon>Endopterygota</taxon>
        <taxon>Coleoptera</taxon>
        <taxon>Polyphaga</taxon>
        <taxon>Elateriformia</taxon>
        <taxon>Elateroidea</taxon>
        <taxon>Lampyridae</taxon>
        <taxon>Lampyrinae</taxon>
        <taxon>Pyrocoelia</taxon>
    </lineage>
</organism>
<accession>A0AAN7ZNT8</accession>
<dbReference type="PANTHER" id="PTHR21301">
    <property type="entry name" value="REVERSE TRANSCRIPTASE"/>
    <property type="match status" value="1"/>
</dbReference>
<reference evidence="1 2" key="1">
    <citation type="journal article" date="2024" name="Insects">
        <title>An Improved Chromosome-Level Genome Assembly of the Firefly Pyrocoelia pectoralis.</title>
        <authorList>
            <person name="Fu X."/>
            <person name="Meyer-Rochow V.B."/>
            <person name="Ballantyne L."/>
            <person name="Zhu X."/>
        </authorList>
    </citation>
    <scope>NUCLEOTIDE SEQUENCE [LARGE SCALE GENOMIC DNA]</scope>
    <source>
        <strain evidence="1">XCY_ONT2</strain>
    </source>
</reference>
<comment type="caution">
    <text evidence="1">The sequence shown here is derived from an EMBL/GenBank/DDBJ whole genome shotgun (WGS) entry which is preliminary data.</text>
</comment>
<evidence type="ECO:0000313" key="1">
    <source>
        <dbReference type="EMBL" id="KAK5649312.1"/>
    </source>
</evidence>
<dbReference type="PANTHER" id="PTHR21301:SF10">
    <property type="entry name" value="REVERSE TRANSCRIPTASE DOMAIN-CONTAINING PROTEIN"/>
    <property type="match status" value="1"/>
</dbReference>
<evidence type="ECO:0000313" key="2">
    <source>
        <dbReference type="Proteomes" id="UP001329430"/>
    </source>
</evidence>
<sequence>MNPNPPLLYGPPKIHKVDIPIRPVVSFSNTPVSKITQWLNHILKNSINIHSNFSIQNSIELTKQISSLNLPPKFSMVSFDVTNLFPSIPSSECLTLVTEHLLKTDLPDASIQLIISLLQLCSRQNYILQIQ</sequence>
<evidence type="ECO:0008006" key="3">
    <source>
        <dbReference type="Google" id="ProtNLM"/>
    </source>
</evidence>
<protein>
    <recommendedName>
        <fullName evidence="3">Reverse transcriptase domain-containing protein</fullName>
    </recommendedName>
</protein>